<protein>
    <recommendedName>
        <fullName evidence="4">FeoB-associated Cys-rich membrane protein</fullName>
    </recommendedName>
</protein>
<comment type="caution">
    <text evidence="2">The sequence shown here is derived from an EMBL/GenBank/DDBJ whole genome shotgun (WGS) entry which is preliminary data.</text>
</comment>
<dbReference type="Proteomes" id="UP000468443">
    <property type="component" value="Unassembled WGS sequence"/>
</dbReference>
<dbReference type="RefSeq" id="WP_163690979.1">
    <property type="nucleotide sequence ID" value="NZ_FXTW01000001.1"/>
</dbReference>
<proteinExistence type="predicted"/>
<organism evidence="2 3">
    <name type="scientific">Muriicola jejuensis</name>
    <dbReference type="NCBI Taxonomy" id="504488"/>
    <lineage>
        <taxon>Bacteria</taxon>
        <taxon>Pseudomonadati</taxon>
        <taxon>Bacteroidota</taxon>
        <taxon>Flavobacteriia</taxon>
        <taxon>Flavobacteriales</taxon>
        <taxon>Flavobacteriaceae</taxon>
        <taxon>Muriicola</taxon>
    </lineage>
</organism>
<sequence length="49" mass="5385">MMSLQSILVYLTLAVALGYLINRFVLPKKLRIGKKNSSADCGKDDCGCH</sequence>
<dbReference type="EMBL" id="JAABOP010000001">
    <property type="protein sequence ID" value="NER09722.1"/>
    <property type="molecule type" value="Genomic_DNA"/>
</dbReference>
<gene>
    <name evidence="2" type="ORF">GWK09_04295</name>
</gene>
<reference evidence="2 3" key="1">
    <citation type="submission" date="2020-01" db="EMBL/GenBank/DDBJ databases">
        <title>Muriicola jejuensis KCTC 22299.</title>
        <authorList>
            <person name="Wang G."/>
        </authorList>
    </citation>
    <scope>NUCLEOTIDE SEQUENCE [LARGE SCALE GENOMIC DNA]</scope>
    <source>
        <strain evidence="2 3">KCTC 22299</strain>
    </source>
</reference>
<feature type="transmembrane region" description="Helical" evidence="1">
    <location>
        <begin position="6"/>
        <end position="26"/>
    </location>
</feature>
<accession>A0A6P0UAV7</accession>
<evidence type="ECO:0000256" key="1">
    <source>
        <dbReference type="SAM" id="Phobius"/>
    </source>
</evidence>
<evidence type="ECO:0000313" key="2">
    <source>
        <dbReference type="EMBL" id="NER09722.1"/>
    </source>
</evidence>
<keyword evidence="1" id="KW-1133">Transmembrane helix</keyword>
<keyword evidence="3" id="KW-1185">Reference proteome</keyword>
<dbReference type="AlphaFoldDB" id="A0A6P0UAV7"/>
<evidence type="ECO:0008006" key="4">
    <source>
        <dbReference type="Google" id="ProtNLM"/>
    </source>
</evidence>
<keyword evidence="1" id="KW-0472">Membrane</keyword>
<evidence type="ECO:0000313" key="3">
    <source>
        <dbReference type="Proteomes" id="UP000468443"/>
    </source>
</evidence>
<name>A0A6P0UAV7_9FLAO</name>
<keyword evidence="1" id="KW-0812">Transmembrane</keyword>